<dbReference type="EMBL" id="QJSU01000016">
    <property type="protein sequence ID" value="PYE36455.1"/>
    <property type="molecule type" value="Genomic_DNA"/>
</dbReference>
<dbReference type="InterPro" id="IPR002347">
    <property type="entry name" value="SDR_fam"/>
</dbReference>
<dbReference type="PRINTS" id="PR00081">
    <property type="entry name" value="GDHRDH"/>
</dbReference>
<dbReference type="OrthoDB" id="9806974at2"/>
<dbReference type="Gene3D" id="3.40.50.720">
    <property type="entry name" value="NAD(P)-binding Rossmann-like Domain"/>
    <property type="match status" value="2"/>
</dbReference>
<name>A0A2V4VCJ2_9GAMM</name>
<comment type="caution">
    <text evidence="1">The sequence shown here is derived from an EMBL/GenBank/DDBJ whole genome shotgun (WGS) entry which is preliminary data.</text>
</comment>
<sequence length="222" mass="23994">MKRFKEKTVIITGADSDIGRATALRFAQEGANCIIVGINSDILGYIYEDLPQDHTWINTGNHLTVTSDINDPTQTARLVEHVLEKYNHIDVMVNIDTAVGIHQSVIPELIKTKGNIVNISALTDLSADWSIDTYKAEQSKLTELTKKLALENIPNNVRINAVTAGFVTTDVSSNPFVTHSPLGKTATPFDVTAAVMFLASDDAAIITGLNLPVDGGVSTFTN</sequence>
<dbReference type="AlphaFoldDB" id="A0A2V4VCJ2"/>
<proteinExistence type="predicted"/>
<dbReference type="PANTHER" id="PTHR43975:SF2">
    <property type="entry name" value="EG:BACR7A4.14 PROTEIN-RELATED"/>
    <property type="match status" value="1"/>
</dbReference>
<dbReference type="Proteomes" id="UP000247746">
    <property type="component" value="Unassembled WGS sequence"/>
</dbReference>
<gene>
    <name evidence="1" type="ORF">DFP82_11614</name>
</gene>
<dbReference type="SUPFAM" id="SSF51735">
    <property type="entry name" value="NAD(P)-binding Rossmann-fold domains"/>
    <property type="match status" value="1"/>
</dbReference>
<keyword evidence="2" id="KW-1185">Reference proteome</keyword>
<evidence type="ECO:0000313" key="2">
    <source>
        <dbReference type="Proteomes" id="UP000247746"/>
    </source>
</evidence>
<dbReference type="InterPro" id="IPR036291">
    <property type="entry name" value="NAD(P)-bd_dom_sf"/>
</dbReference>
<dbReference type="Pfam" id="PF13561">
    <property type="entry name" value="adh_short_C2"/>
    <property type="match status" value="1"/>
</dbReference>
<reference evidence="1 2" key="1">
    <citation type="submission" date="2018-06" db="EMBL/GenBank/DDBJ databases">
        <title>Genomic Encyclopedia of Type Strains, Phase III (KMG-III): the genomes of soil and plant-associated and newly described type strains.</title>
        <authorList>
            <person name="Whitman W."/>
        </authorList>
    </citation>
    <scope>NUCLEOTIDE SEQUENCE [LARGE SCALE GENOMIC DNA]</scope>
    <source>
        <strain evidence="1 2">CECT 5889</strain>
    </source>
</reference>
<accession>A0A2V4VCJ2</accession>
<evidence type="ECO:0000313" key="1">
    <source>
        <dbReference type="EMBL" id="PYE36455.1"/>
    </source>
</evidence>
<organism evidence="1 2">
    <name type="scientific">Psychrobacter fozii</name>
    <dbReference type="NCBI Taxonomy" id="198480"/>
    <lineage>
        <taxon>Bacteria</taxon>
        <taxon>Pseudomonadati</taxon>
        <taxon>Pseudomonadota</taxon>
        <taxon>Gammaproteobacteria</taxon>
        <taxon>Moraxellales</taxon>
        <taxon>Moraxellaceae</taxon>
        <taxon>Psychrobacter</taxon>
    </lineage>
</organism>
<dbReference type="RefSeq" id="WP_110924405.1">
    <property type="nucleotide sequence ID" value="NZ_QJSU01000016.1"/>
</dbReference>
<protein>
    <submittedName>
        <fullName evidence="1">Meso-butanediol dehydrogenase/(S,S)-butanediol dehydrogenase/diacetyl reductase</fullName>
    </submittedName>
</protein>
<dbReference type="PANTHER" id="PTHR43975">
    <property type="entry name" value="ZGC:101858"/>
    <property type="match status" value="1"/>
</dbReference>